<evidence type="ECO:0000313" key="3">
    <source>
        <dbReference type="Proteomes" id="UP000555552"/>
    </source>
</evidence>
<keyword evidence="3" id="KW-1185">Reference proteome</keyword>
<protein>
    <submittedName>
        <fullName evidence="2">DUF4124 domain-containing protein</fullName>
    </submittedName>
</protein>
<accession>A0A849BH57</accession>
<evidence type="ECO:0000313" key="2">
    <source>
        <dbReference type="EMBL" id="NNH21901.1"/>
    </source>
</evidence>
<name>A0A849BH57_9ACTN</name>
<keyword evidence="1" id="KW-0732">Signal</keyword>
<organism evidence="2 3">
    <name type="scientific">Pseudokineococcus marinus</name>
    <dbReference type="NCBI Taxonomy" id="351215"/>
    <lineage>
        <taxon>Bacteria</taxon>
        <taxon>Bacillati</taxon>
        <taxon>Actinomycetota</taxon>
        <taxon>Actinomycetes</taxon>
        <taxon>Kineosporiales</taxon>
        <taxon>Kineosporiaceae</taxon>
        <taxon>Pseudokineococcus</taxon>
    </lineage>
</organism>
<proteinExistence type="predicted"/>
<gene>
    <name evidence="2" type="ORF">HLB09_02125</name>
</gene>
<evidence type="ECO:0000256" key="1">
    <source>
        <dbReference type="SAM" id="SignalP"/>
    </source>
</evidence>
<dbReference type="RefSeq" id="WP_171201759.1">
    <property type="nucleotide sequence ID" value="NZ_BAAANP010000021.1"/>
</dbReference>
<feature type="signal peptide" evidence="1">
    <location>
        <begin position="1"/>
        <end position="35"/>
    </location>
</feature>
<dbReference type="AlphaFoldDB" id="A0A849BH57"/>
<comment type="caution">
    <text evidence="2">The sequence shown here is derived from an EMBL/GenBank/DDBJ whole genome shotgun (WGS) entry which is preliminary data.</text>
</comment>
<sequence length="375" mass="38733">MLAPIVRRALHRPLATIAALGVVLVGAGSASGATAGTSSFAPPPAGVTDVSAPVASSPVGGIFAETSVWRQDISHAPLHPDSAAMSANVAKQVKDHWGGVAAFNVYKFGTSVYTVPSTQKRVDVKFDDCQKKGYVPSGLYGDGGQFVSVPIPSNAVPAAGTDGQLTIYSPGTDQLWEFWKASKKADGWHACWGGRIDTVSTSAGQFKDHFGASASGLAVTAGSIRINEAKTGVINHALSLQLIAPKHYKTVSWPAVRSDGWSTSASAVPQGQRLRLDPTVNVDALKLTPVAKAVAKAAQKYGFIVTDTAGAVAVQAEAGDGVAAVTGSNPWYGILGGTPSYAVMKNFPWDKIQVLPDHYGKPGTETAPAGPTCNA</sequence>
<feature type="chain" id="PRO_5032674143" evidence="1">
    <location>
        <begin position="36"/>
        <end position="375"/>
    </location>
</feature>
<dbReference type="EMBL" id="JABEMA010000011">
    <property type="protein sequence ID" value="NNH21901.1"/>
    <property type="molecule type" value="Genomic_DNA"/>
</dbReference>
<dbReference type="Proteomes" id="UP000555552">
    <property type="component" value="Unassembled WGS sequence"/>
</dbReference>
<reference evidence="2 3" key="1">
    <citation type="submission" date="2020-05" db="EMBL/GenBank/DDBJ databases">
        <title>MicrobeNet Type strains.</title>
        <authorList>
            <person name="Nicholson A.C."/>
        </authorList>
    </citation>
    <scope>NUCLEOTIDE SEQUENCE [LARGE SCALE GENOMIC DNA]</scope>
    <source>
        <strain evidence="2 3">JCM 14547</strain>
    </source>
</reference>